<sequence length="86" mass="8612">MQAGAQVDRRRLSAVQAVTDRINGVAAAELRGATTLVRLFSACIAPDSLAALVANRGSVATMALAAKQNAANDITAPGVAFCSAAA</sequence>
<dbReference type="GeneID" id="5697058"/>
<dbReference type="KEGG" id="gla:GL50803_004465"/>
<keyword evidence="2" id="KW-1185">Reference proteome</keyword>
<name>A8BYD0_GIAIC</name>
<organism evidence="1 2">
    <name type="scientific">Giardia intestinalis (strain ATCC 50803 / WB clone C6)</name>
    <name type="common">Giardia lamblia</name>
    <dbReference type="NCBI Taxonomy" id="184922"/>
    <lineage>
        <taxon>Eukaryota</taxon>
        <taxon>Metamonada</taxon>
        <taxon>Diplomonadida</taxon>
        <taxon>Hexamitidae</taxon>
        <taxon>Giardiinae</taxon>
        <taxon>Giardia</taxon>
    </lineage>
</organism>
<proteinExistence type="predicted"/>
<protein>
    <submittedName>
        <fullName evidence="1">Uncharacterized protein</fullName>
    </submittedName>
</protein>
<reference evidence="1 2" key="1">
    <citation type="journal article" date="2007" name="Science">
        <title>Genomic minimalism in the early diverging intestinal parasite Giardia lamblia.</title>
        <authorList>
            <person name="Morrison H.G."/>
            <person name="McArthur A.G."/>
            <person name="Gillin F.D."/>
            <person name="Aley S.B."/>
            <person name="Adam R.D."/>
            <person name="Olsen G.J."/>
            <person name="Best A.A."/>
            <person name="Cande W.Z."/>
            <person name="Chen F."/>
            <person name="Cipriano M.J."/>
            <person name="Davids B.J."/>
            <person name="Dawson S.C."/>
            <person name="Elmendorf H.G."/>
            <person name="Hehl A.B."/>
            <person name="Holder M.E."/>
            <person name="Huse S.M."/>
            <person name="Kim U.U."/>
            <person name="Lasek-Nesselquist E."/>
            <person name="Manning G."/>
            <person name="Nigam A."/>
            <person name="Nixon J.E."/>
            <person name="Palm D."/>
            <person name="Passamaneck N.E."/>
            <person name="Prabhu A."/>
            <person name="Reich C.I."/>
            <person name="Reiner D.S."/>
            <person name="Samuelson J."/>
            <person name="Svard S.G."/>
            <person name="Sogin M.L."/>
        </authorList>
    </citation>
    <scope>NUCLEOTIDE SEQUENCE [LARGE SCALE GENOMIC DNA]</scope>
    <source>
        <strain evidence="1 2">WB C6</strain>
    </source>
</reference>
<dbReference type="VEuPathDB" id="GiardiaDB:GL50803_4465"/>
<evidence type="ECO:0000313" key="2">
    <source>
        <dbReference type="Proteomes" id="UP000001548"/>
    </source>
</evidence>
<dbReference type="HOGENOM" id="CLU_2502672_0_0_1"/>
<accession>A8BYD0</accession>
<comment type="caution">
    <text evidence="1">The sequence shown here is derived from an EMBL/GenBank/DDBJ whole genome shotgun (WGS) entry which is preliminary data.</text>
</comment>
<dbReference type="Proteomes" id="UP000001548">
    <property type="component" value="Unassembled WGS sequence"/>
</dbReference>
<dbReference type="EMBL" id="AACB03000001">
    <property type="protein sequence ID" value="KAE8304794.1"/>
    <property type="molecule type" value="Genomic_DNA"/>
</dbReference>
<dbReference type="AlphaFoldDB" id="A8BYD0"/>
<evidence type="ECO:0000313" key="1">
    <source>
        <dbReference type="EMBL" id="KAE8304794.1"/>
    </source>
</evidence>
<gene>
    <name evidence="1" type="ORF">GL50803_004465</name>
</gene>
<dbReference type="RefSeq" id="XP_001704203.1">
    <property type="nucleotide sequence ID" value="XM_001704151.1"/>
</dbReference>